<dbReference type="Pfam" id="PF24758">
    <property type="entry name" value="LRR_At5g56370"/>
    <property type="match status" value="1"/>
</dbReference>
<dbReference type="AlphaFoldDB" id="A0A443NRZ7"/>
<dbReference type="Proteomes" id="UP000283530">
    <property type="component" value="Unassembled WGS sequence"/>
</dbReference>
<gene>
    <name evidence="2" type="ORF">CKAN_00996300</name>
</gene>
<dbReference type="Gene3D" id="3.80.10.10">
    <property type="entry name" value="Ribonuclease Inhibitor"/>
    <property type="match status" value="1"/>
</dbReference>
<protein>
    <submittedName>
        <fullName evidence="2">F-box/FBD/LRR-repeat protein isoform X2</fullName>
    </submittedName>
</protein>
<dbReference type="InterPro" id="IPR032675">
    <property type="entry name" value="LRR_dom_sf"/>
</dbReference>
<reference evidence="2 3" key="1">
    <citation type="journal article" date="2019" name="Nat. Plants">
        <title>Stout camphor tree genome fills gaps in understanding of flowering plant genome evolution.</title>
        <authorList>
            <person name="Chaw S.M."/>
            <person name="Liu Y.C."/>
            <person name="Wu Y.W."/>
            <person name="Wang H.Y."/>
            <person name="Lin C.I."/>
            <person name="Wu C.S."/>
            <person name="Ke H.M."/>
            <person name="Chang L.Y."/>
            <person name="Hsu C.Y."/>
            <person name="Yang H.T."/>
            <person name="Sudianto E."/>
            <person name="Hsu M.H."/>
            <person name="Wu K.P."/>
            <person name="Wang L.N."/>
            <person name="Leebens-Mack J.H."/>
            <person name="Tsai I.J."/>
        </authorList>
    </citation>
    <scope>NUCLEOTIDE SEQUENCE [LARGE SCALE GENOMIC DNA]</scope>
    <source>
        <strain evidence="3">cv. Chaw 1501</strain>
        <tissue evidence="2">Young leaves</tissue>
    </source>
</reference>
<dbReference type="EMBL" id="QPKB01000003">
    <property type="protein sequence ID" value="RWR81287.1"/>
    <property type="molecule type" value="Genomic_DNA"/>
</dbReference>
<dbReference type="PANTHER" id="PTHR31639">
    <property type="entry name" value="F-BOX PROTEIN-LIKE"/>
    <property type="match status" value="1"/>
</dbReference>
<evidence type="ECO:0000313" key="2">
    <source>
        <dbReference type="EMBL" id="RWR81287.1"/>
    </source>
</evidence>
<dbReference type="PANTHER" id="PTHR31639:SF237">
    <property type="entry name" value="F-BOX DOMAIN-CONTAINING PROTEIN"/>
    <property type="match status" value="1"/>
</dbReference>
<sequence>MNLILVCLPIRDAVRTSILSKKWRYKWVSIPDIVFDKDCLMKDKSNREHADVVDKVLSQHVGPICKFSCMSYVLSGSHFDRWIEFLSLNVIKKLSLKILEESYEYYDVASCIFDCEKLCHLELINCKLKVPPTFKGFHKLLVLVLNEVLISAEAIAYLISKCPLLETLKLRSIGSETCPAFYTDPPAFHIDAPNLRYLEIDGISGYLSKCPLLETLKLRSIGSETCPAFYTDPPAFHIDAPNLRYLEIDGISGYLSKCPLLGNYVPSVPIFYTDPPAFHIDAPTC</sequence>
<evidence type="ECO:0000313" key="3">
    <source>
        <dbReference type="Proteomes" id="UP000283530"/>
    </source>
</evidence>
<dbReference type="OrthoDB" id="778457at2759"/>
<feature type="domain" description="F-box/LRR-repeat protein 15/At3g58940/PEG3-like LRR" evidence="1">
    <location>
        <begin position="80"/>
        <end position="197"/>
    </location>
</feature>
<keyword evidence="3" id="KW-1185">Reference proteome</keyword>
<dbReference type="InterPro" id="IPR055411">
    <property type="entry name" value="LRR_FXL15/At3g58940/PEG3-like"/>
</dbReference>
<evidence type="ECO:0000259" key="1">
    <source>
        <dbReference type="Pfam" id="PF24758"/>
    </source>
</evidence>
<dbReference type="SUPFAM" id="SSF52047">
    <property type="entry name" value="RNI-like"/>
    <property type="match status" value="1"/>
</dbReference>
<accession>A0A443NRZ7</accession>
<proteinExistence type="predicted"/>
<name>A0A443NRZ7_9MAGN</name>
<organism evidence="2 3">
    <name type="scientific">Cinnamomum micranthum f. kanehirae</name>
    <dbReference type="NCBI Taxonomy" id="337451"/>
    <lineage>
        <taxon>Eukaryota</taxon>
        <taxon>Viridiplantae</taxon>
        <taxon>Streptophyta</taxon>
        <taxon>Embryophyta</taxon>
        <taxon>Tracheophyta</taxon>
        <taxon>Spermatophyta</taxon>
        <taxon>Magnoliopsida</taxon>
        <taxon>Magnoliidae</taxon>
        <taxon>Laurales</taxon>
        <taxon>Lauraceae</taxon>
        <taxon>Cinnamomum</taxon>
    </lineage>
</organism>
<comment type="caution">
    <text evidence="2">The sequence shown here is derived from an EMBL/GenBank/DDBJ whole genome shotgun (WGS) entry which is preliminary data.</text>
</comment>